<evidence type="ECO:0000313" key="5">
    <source>
        <dbReference type="Proteomes" id="UP001296104"/>
    </source>
</evidence>
<dbReference type="GO" id="GO:0000785">
    <property type="term" value="C:chromatin"/>
    <property type="evidence" value="ECO:0007669"/>
    <property type="project" value="TreeGrafter"/>
</dbReference>
<evidence type="ECO:0000256" key="1">
    <source>
        <dbReference type="ARBA" id="ARBA00007017"/>
    </source>
</evidence>
<evidence type="ECO:0000313" key="4">
    <source>
        <dbReference type="EMBL" id="CAK3930751.1"/>
    </source>
</evidence>
<evidence type="ECO:0000256" key="2">
    <source>
        <dbReference type="ARBA" id="ARBA00022705"/>
    </source>
</evidence>
<dbReference type="InterPro" id="IPR019128">
    <property type="entry name" value="Dcc1"/>
</dbReference>
<sequence length="350" mass="37814">MSTQHPEAGVTVSILPERALEHVRLLELPAELLALVTSENPPILHLRSRENLNGEAKDANAVLCTPDKTYNVRQVSTSNSVYLTRPRGTAGDEGGLPQKAIEAVAKCDSTLELVPAGKQSAVPYIKSTLPTFASTGSYGSAKSISRTELFSNIPLSQAECEAGYQTLACFESSDPQGCFIPSAKVKMQIWETALTTAIAEGADLKDPYLAEDIPVFAMDLKEDWPLELIAAVFAGVSSPTPGGNLVIDEDKCVHFVGLNLLEQRSAGRATDVKDFLKAWKDTVPEAWRQKCEISAIQGWYKLQDNATSISFIDGSSSTAETPSGAKEEAKTALGAKRKWHEKFRASKKTA</sequence>
<dbReference type="Proteomes" id="UP001296104">
    <property type="component" value="Unassembled WGS sequence"/>
</dbReference>
<keyword evidence="2" id="KW-0235">DNA replication</keyword>
<dbReference type="GO" id="GO:0006260">
    <property type="term" value="P:DNA replication"/>
    <property type="evidence" value="ECO:0007669"/>
    <property type="project" value="UniProtKB-KW"/>
</dbReference>
<dbReference type="GO" id="GO:0034088">
    <property type="term" value="P:maintenance of mitotic sister chromatid cohesion"/>
    <property type="evidence" value="ECO:0007669"/>
    <property type="project" value="TreeGrafter"/>
</dbReference>
<accession>A0AAI8YVT8</accession>
<comment type="similarity">
    <text evidence="1">Belongs to the DCC1 family.</text>
</comment>
<protein>
    <recommendedName>
        <fullName evidence="6">Sister chromatid cohesion protein Dcc1</fullName>
    </recommendedName>
</protein>
<reference evidence="4" key="1">
    <citation type="submission" date="2023-11" db="EMBL/GenBank/DDBJ databases">
        <authorList>
            <person name="Alioto T."/>
            <person name="Alioto T."/>
            <person name="Gomez Garrido J."/>
        </authorList>
    </citation>
    <scope>NUCLEOTIDE SEQUENCE</scope>
</reference>
<feature type="region of interest" description="Disordered" evidence="3">
    <location>
        <begin position="315"/>
        <end position="350"/>
    </location>
</feature>
<proteinExistence type="inferred from homology"/>
<comment type="caution">
    <text evidence="4">The sequence shown here is derived from an EMBL/GenBank/DDBJ whole genome shotgun (WGS) entry which is preliminary data.</text>
</comment>
<dbReference type="GO" id="GO:0031390">
    <property type="term" value="C:Ctf18 RFC-like complex"/>
    <property type="evidence" value="ECO:0007669"/>
    <property type="project" value="InterPro"/>
</dbReference>
<dbReference type="PANTHER" id="PTHR13395:SF6">
    <property type="entry name" value="SISTER CHROMATID COHESION PROTEIN DCC1"/>
    <property type="match status" value="1"/>
</dbReference>
<name>A0AAI8YVT8_9PEZI</name>
<dbReference type="Pfam" id="PF09724">
    <property type="entry name" value="Dcc1"/>
    <property type="match status" value="1"/>
</dbReference>
<keyword evidence="5" id="KW-1185">Reference proteome</keyword>
<dbReference type="EMBL" id="CAVMBE010000013">
    <property type="protein sequence ID" value="CAK3930751.1"/>
    <property type="molecule type" value="Genomic_DNA"/>
</dbReference>
<dbReference type="AlphaFoldDB" id="A0AAI8YVT8"/>
<dbReference type="PANTHER" id="PTHR13395">
    <property type="entry name" value="SISTER CHROMATID COHESION PROTEIN DCC1-RELATED"/>
    <property type="match status" value="1"/>
</dbReference>
<organism evidence="4 5">
    <name type="scientific">Lecanosticta acicola</name>
    <dbReference type="NCBI Taxonomy" id="111012"/>
    <lineage>
        <taxon>Eukaryota</taxon>
        <taxon>Fungi</taxon>
        <taxon>Dikarya</taxon>
        <taxon>Ascomycota</taxon>
        <taxon>Pezizomycotina</taxon>
        <taxon>Dothideomycetes</taxon>
        <taxon>Dothideomycetidae</taxon>
        <taxon>Mycosphaerellales</taxon>
        <taxon>Mycosphaerellaceae</taxon>
        <taxon>Lecanosticta</taxon>
    </lineage>
</organism>
<evidence type="ECO:0000256" key="3">
    <source>
        <dbReference type="SAM" id="MobiDB-lite"/>
    </source>
</evidence>
<evidence type="ECO:0008006" key="6">
    <source>
        <dbReference type="Google" id="ProtNLM"/>
    </source>
</evidence>
<gene>
    <name evidence="4" type="ORF">LECACI_7A002928</name>
</gene>
<feature type="compositionally biased region" description="Basic residues" evidence="3">
    <location>
        <begin position="335"/>
        <end position="350"/>
    </location>
</feature>
<dbReference type="GO" id="GO:0000775">
    <property type="term" value="C:chromosome, centromeric region"/>
    <property type="evidence" value="ECO:0007669"/>
    <property type="project" value="TreeGrafter"/>
</dbReference>